<gene>
    <name evidence="1" type="ORF">ABT39_MTgene139</name>
    <name evidence="2" type="ORF">ABT39_MTgene144</name>
    <name evidence="3" type="ORF">ABT39_MTgene163</name>
</gene>
<dbReference type="AlphaFoldDB" id="A0A117NIP8"/>
<dbReference type="EMBL" id="LKAM01000001">
    <property type="protein sequence ID" value="KUM50301.1"/>
    <property type="molecule type" value="Genomic_DNA"/>
</dbReference>
<accession>A0A117NIP8</accession>
<evidence type="ECO:0000313" key="3">
    <source>
        <dbReference type="EMBL" id="KUM50320.1"/>
    </source>
</evidence>
<comment type="caution">
    <text evidence="2">The sequence shown here is derived from an EMBL/GenBank/DDBJ whole genome shotgun (WGS) entry which is preliminary data.</text>
</comment>
<evidence type="ECO:0000313" key="1">
    <source>
        <dbReference type="EMBL" id="KUM50296.1"/>
    </source>
</evidence>
<sequence>MLGEVVDQKKVYEKKWRGLNTDALKRTEFRFVRTVWQNVRTEFRGVRTSLLEQWHLSERILEHYFITTRKWEHSYYLGTHTNVPNLE</sequence>
<dbReference type="EMBL" id="LKAM01000001">
    <property type="protein sequence ID" value="KUM50320.1"/>
    <property type="molecule type" value="Genomic_DNA"/>
</dbReference>
<protein>
    <submittedName>
        <fullName evidence="2">Uncharacterized protein</fullName>
    </submittedName>
</protein>
<geneLocation type="mitochondrion" evidence="2"/>
<keyword evidence="2" id="KW-0496">Mitochondrion</keyword>
<organism evidence="2">
    <name type="scientific">Picea glauca</name>
    <name type="common">White spruce</name>
    <name type="synonym">Pinus glauca</name>
    <dbReference type="NCBI Taxonomy" id="3330"/>
    <lineage>
        <taxon>Eukaryota</taxon>
        <taxon>Viridiplantae</taxon>
        <taxon>Streptophyta</taxon>
        <taxon>Embryophyta</taxon>
        <taxon>Tracheophyta</taxon>
        <taxon>Spermatophyta</taxon>
        <taxon>Pinopsida</taxon>
        <taxon>Pinidae</taxon>
        <taxon>Conifers I</taxon>
        <taxon>Pinales</taxon>
        <taxon>Pinaceae</taxon>
        <taxon>Picea</taxon>
    </lineage>
</organism>
<name>A0A117NIP8_PICGL</name>
<reference evidence="2" key="1">
    <citation type="journal article" date="2015" name="Genome Biol. Evol.">
        <title>Organellar Genomes of White Spruce (Picea glauca): Assembly and Annotation.</title>
        <authorList>
            <person name="Jackman S.D."/>
            <person name="Warren R.L."/>
            <person name="Gibb E.A."/>
            <person name="Vandervalk B.P."/>
            <person name="Mohamadi H."/>
            <person name="Chu J."/>
            <person name="Raymond A."/>
            <person name="Pleasance S."/>
            <person name="Coope R."/>
            <person name="Wildung M.R."/>
            <person name="Ritland C.E."/>
            <person name="Bousquet J."/>
            <person name="Jones S.J."/>
            <person name="Bohlmann J."/>
            <person name="Birol I."/>
        </authorList>
    </citation>
    <scope>NUCLEOTIDE SEQUENCE [LARGE SCALE GENOMIC DNA]</scope>
    <source>
        <tissue evidence="2">Flushing bud</tissue>
    </source>
</reference>
<dbReference type="EMBL" id="LKAM01000001">
    <property type="protein sequence ID" value="KUM50296.1"/>
    <property type="molecule type" value="Genomic_DNA"/>
</dbReference>
<proteinExistence type="predicted"/>
<evidence type="ECO:0000313" key="2">
    <source>
        <dbReference type="EMBL" id="KUM50301.1"/>
    </source>
</evidence>